<accession>A0A4Y7SJS0</accession>
<evidence type="ECO:0000256" key="1">
    <source>
        <dbReference type="SAM" id="MobiDB-lite"/>
    </source>
</evidence>
<dbReference type="AlphaFoldDB" id="A0A4Y7SJS0"/>
<gene>
    <name evidence="3" type="ORF">FA13DRAFT_1819134</name>
</gene>
<dbReference type="EMBL" id="QPFP01000097">
    <property type="protein sequence ID" value="TEB22075.1"/>
    <property type="molecule type" value="Genomic_DNA"/>
</dbReference>
<feature type="region of interest" description="Disordered" evidence="1">
    <location>
        <begin position="219"/>
        <end position="294"/>
    </location>
</feature>
<feature type="compositionally biased region" description="Low complexity" evidence="1">
    <location>
        <begin position="284"/>
        <end position="294"/>
    </location>
</feature>
<feature type="domain" description="Fungal-type protein kinase" evidence="2">
    <location>
        <begin position="7"/>
        <end position="120"/>
    </location>
</feature>
<dbReference type="Gene3D" id="1.10.510.10">
    <property type="entry name" value="Transferase(Phosphotransferase) domain 1"/>
    <property type="match status" value="1"/>
</dbReference>
<organism evidence="3 4">
    <name type="scientific">Coprinellus micaceus</name>
    <name type="common">Glistening ink-cap mushroom</name>
    <name type="synonym">Coprinus micaceus</name>
    <dbReference type="NCBI Taxonomy" id="71717"/>
    <lineage>
        <taxon>Eukaryota</taxon>
        <taxon>Fungi</taxon>
        <taxon>Dikarya</taxon>
        <taxon>Basidiomycota</taxon>
        <taxon>Agaricomycotina</taxon>
        <taxon>Agaricomycetes</taxon>
        <taxon>Agaricomycetidae</taxon>
        <taxon>Agaricales</taxon>
        <taxon>Agaricineae</taxon>
        <taxon>Psathyrellaceae</taxon>
        <taxon>Coprinellus</taxon>
    </lineage>
</organism>
<dbReference type="PROSITE" id="PS00109">
    <property type="entry name" value="PROTEIN_KINASE_TYR"/>
    <property type="match status" value="1"/>
</dbReference>
<protein>
    <recommendedName>
        <fullName evidence="2">Fungal-type protein kinase domain-containing protein</fullName>
    </recommendedName>
</protein>
<evidence type="ECO:0000313" key="3">
    <source>
        <dbReference type="EMBL" id="TEB22075.1"/>
    </source>
</evidence>
<dbReference type="InterPro" id="IPR040976">
    <property type="entry name" value="Pkinase_fungal"/>
</dbReference>
<dbReference type="InterPro" id="IPR008266">
    <property type="entry name" value="Tyr_kinase_AS"/>
</dbReference>
<evidence type="ECO:0000259" key="2">
    <source>
        <dbReference type="Pfam" id="PF17667"/>
    </source>
</evidence>
<dbReference type="InterPro" id="IPR011009">
    <property type="entry name" value="Kinase-like_dom_sf"/>
</dbReference>
<dbReference type="Proteomes" id="UP000298030">
    <property type="component" value="Unassembled WGS sequence"/>
</dbReference>
<dbReference type="PANTHER" id="PTHR38248">
    <property type="entry name" value="FUNK1 6"/>
    <property type="match status" value="1"/>
</dbReference>
<dbReference type="OrthoDB" id="5569250at2759"/>
<dbReference type="GO" id="GO:0004672">
    <property type="term" value="F:protein kinase activity"/>
    <property type="evidence" value="ECO:0007669"/>
    <property type="project" value="InterPro"/>
</dbReference>
<keyword evidence="4" id="KW-1185">Reference proteome</keyword>
<dbReference type="PANTHER" id="PTHR38248:SF2">
    <property type="entry name" value="FUNK1 11"/>
    <property type="match status" value="1"/>
</dbReference>
<sequence length="294" mass="33383">MWTPQGFHNRIKLRVVMKKYGISIWYFKSRLELLRSFLDAFVGHKRLFDQGILHRDISVQNILVAVRTENGISTVPSTPLTGTRLYQSISVLRGSDIKPPPPQDYTDDLEAFFYVLCHIVFFFDEEFTILASLKVGFMLGPLPLKELPPYWGAPFKTLLRTFQKVVVKILERKADIRESGQTNDEQKRQAYTELAGDVDGYYEEVKDALSRTIAQLEEEGLGTEETRLQPSSRRATSPSSGTTAPAAPLNPVGGTADIIPLSHTEAILPPCKKRPSERVRRRWQAQQATTRRYS</sequence>
<feature type="compositionally biased region" description="Polar residues" evidence="1">
    <location>
        <begin position="228"/>
        <end position="243"/>
    </location>
</feature>
<dbReference type="Pfam" id="PF17667">
    <property type="entry name" value="Pkinase_fungal"/>
    <property type="match status" value="1"/>
</dbReference>
<proteinExistence type="predicted"/>
<dbReference type="SUPFAM" id="SSF56112">
    <property type="entry name" value="Protein kinase-like (PK-like)"/>
    <property type="match status" value="1"/>
</dbReference>
<feature type="compositionally biased region" description="Basic residues" evidence="1">
    <location>
        <begin position="271"/>
        <end position="283"/>
    </location>
</feature>
<name>A0A4Y7SJS0_COPMI</name>
<reference evidence="3 4" key="1">
    <citation type="journal article" date="2019" name="Nat. Ecol. Evol.">
        <title>Megaphylogeny resolves global patterns of mushroom evolution.</title>
        <authorList>
            <person name="Varga T."/>
            <person name="Krizsan K."/>
            <person name="Foldi C."/>
            <person name="Dima B."/>
            <person name="Sanchez-Garcia M."/>
            <person name="Sanchez-Ramirez S."/>
            <person name="Szollosi G.J."/>
            <person name="Szarkandi J.G."/>
            <person name="Papp V."/>
            <person name="Albert L."/>
            <person name="Andreopoulos W."/>
            <person name="Angelini C."/>
            <person name="Antonin V."/>
            <person name="Barry K.W."/>
            <person name="Bougher N.L."/>
            <person name="Buchanan P."/>
            <person name="Buyck B."/>
            <person name="Bense V."/>
            <person name="Catcheside P."/>
            <person name="Chovatia M."/>
            <person name="Cooper J."/>
            <person name="Damon W."/>
            <person name="Desjardin D."/>
            <person name="Finy P."/>
            <person name="Geml J."/>
            <person name="Haridas S."/>
            <person name="Hughes K."/>
            <person name="Justo A."/>
            <person name="Karasinski D."/>
            <person name="Kautmanova I."/>
            <person name="Kiss B."/>
            <person name="Kocsube S."/>
            <person name="Kotiranta H."/>
            <person name="LaButti K.M."/>
            <person name="Lechner B.E."/>
            <person name="Liimatainen K."/>
            <person name="Lipzen A."/>
            <person name="Lukacs Z."/>
            <person name="Mihaltcheva S."/>
            <person name="Morgado L.N."/>
            <person name="Niskanen T."/>
            <person name="Noordeloos M.E."/>
            <person name="Ohm R.A."/>
            <person name="Ortiz-Santana B."/>
            <person name="Ovrebo C."/>
            <person name="Racz N."/>
            <person name="Riley R."/>
            <person name="Savchenko A."/>
            <person name="Shiryaev A."/>
            <person name="Soop K."/>
            <person name="Spirin V."/>
            <person name="Szebenyi C."/>
            <person name="Tomsovsky M."/>
            <person name="Tulloss R.E."/>
            <person name="Uehling J."/>
            <person name="Grigoriev I.V."/>
            <person name="Vagvolgyi C."/>
            <person name="Papp T."/>
            <person name="Martin F.M."/>
            <person name="Miettinen O."/>
            <person name="Hibbett D.S."/>
            <person name="Nagy L.G."/>
        </authorList>
    </citation>
    <scope>NUCLEOTIDE SEQUENCE [LARGE SCALE GENOMIC DNA]</scope>
    <source>
        <strain evidence="3 4">FP101781</strain>
    </source>
</reference>
<comment type="caution">
    <text evidence="3">The sequence shown here is derived from an EMBL/GenBank/DDBJ whole genome shotgun (WGS) entry which is preliminary data.</text>
</comment>
<evidence type="ECO:0000313" key="4">
    <source>
        <dbReference type="Proteomes" id="UP000298030"/>
    </source>
</evidence>